<keyword evidence="1" id="KW-0238">DNA-binding</keyword>
<dbReference type="PANTHER" id="PTHR46558:SF11">
    <property type="entry name" value="HTH-TYPE TRANSCRIPTIONAL REGULATOR XRE"/>
    <property type="match status" value="1"/>
</dbReference>
<feature type="domain" description="HTH cro/C1-type" evidence="2">
    <location>
        <begin position="10"/>
        <end position="64"/>
    </location>
</feature>
<dbReference type="InterPro" id="IPR001387">
    <property type="entry name" value="Cro/C1-type_HTH"/>
</dbReference>
<dbReference type="GO" id="GO:0016491">
    <property type="term" value="F:oxidoreductase activity"/>
    <property type="evidence" value="ECO:0007669"/>
    <property type="project" value="InterPro"/>
</dbReference>
<dbReference type="InterPro" id="IPR036073">
    <property type="entry name" value="Desulfoferrodoxin_Fe-bd_dom_sf"/>
</dbReference>
<reference evidence="3 4" key="1">
    <citation type="submission" date="2019-03" db="EMBL/GenBank/DDBJ databases">
        <title>Genomic Encyclopedia of Type Strains, Phase IV (KMG-IV): sequencing the most valuable type-strain genomes for metagenomic binning, comparative biology and taxonomic classification.</title>
        <authorList>
            <person name="Goeker M."/>
        </authorList>
    </citation>
    <scope>NUCLEOTIDE SEQUENCE [LARGE SCALE GENOMIC DNA]</scope>
    <source>
        <strain evidence="3 4">DSM 28287</strain>
    </source>
</reference>
<dbReference type="SUPFAM" id="SSF57802">
    <property type="entry name" value="Rubredoxin-like"/>
    <property type="match status" value="1"/>
</dbReference>
<dbReference type="GO" id="GO:0003677">
    <property type="term" value="F:DNA binding"/>
    <property type="evidence" value="ECO:0007669"/>
    <property type="project" value="UniProtKB-KW"/>
</dbReference>
<gene>
    <name evidence="3" type="ORF">EV211_10317</name>
</gene>
<accession>A0A4R6QBS7</accession>
<evidence type="ECO:0000259" key="2">
    <source>
        <dbReference type="PROSITE" id="PS50943"/>
    </source>
</evidence>
<evidence type="ECO:0000256" key="1">
    <source>
        <dbReference type="ARBA" id="ARBA00023125"/>
    </source>
</evidence>
<dbReference type="EMBL" id="SNXO01000003">
    <property type="protein sequence ID" value="TDP59597.1"/>
    <property type="molecule type" value="Genomic_DNA"/>
</dbReference>
<evidence type="ECO:0000313" key="3">
    <source>
        <dbReference type="EMBL" id="TDP59597.1"/>
    </source>
</evidence>
<name>A0A4R6QBS7_9FIRM</name>
<dbReference type="Gene3D" id="2.60.40.730">
    <property type="entry name" value="SOR catalytic domain"/>
    <property type="match status" value="1"/>
</dbReference>
<dbReference type="PANTHER" id="PTHR46558">
    <property type="entry name" value="TRACRIPTIONAL REGULATORY PROTEIN-RELATED-RELATED"/>
    <property type="match status" value="1"/>
</dbReference>
<sequence length="195" mass="22345">MEQQKTGRLIRQLRNEKGLTQQQLAQKIHVSDKTISKWECGQGLPDVSLLQDLSDILGVNSDKLLAGDLEPSLTRGGNMRKIKFYVCPECGNIITATVGADVSCCGRRLEPLEVQKPDAAHQLEFEEVEDEYYITFDHEMTKSHYLNFVAWVGIDRVMLVHLYPEQSSELRMPKFRNGCYYFGCNQHGLFRCEKK</sequence>
<dbReference type="Pfam" id="PF01381">
    <property type="entry name" value="HTH_3"/>
    <property type="match status" value="1"/>
</dbReference>
<comment type="caution">
    <text evidence="3">The sequence shown here is derived from an EMBL/GenBank/DDBJ whole genome shotgun (WGS) entry which is preliminary data.</text>
</comment>
<dbReference type="Gene3D" id="1.10.260.40">
    <property type="entry name" value="lambda repressor-like DNA-binding domains"/>
    <property type="match status" value="1"/>
</dbReference>
<dbReference type="AlphaFoldDB" id="A0A4R6QBS7"/>
<evidence type="ECO:0000313" key="4">
    <source>
        <dbReference type="Proteomes" id="UP000295500"/>
    </source>
</evidence>
<dbReference type="OrthoDB" id="9813152at2"/>
<dbReference type="SUPFAM" id="SSF47413">
    <property type="entry name" value="lambda repressor-like DNA-binding domains"/>
    <property type="match status" value="1"/>
</dbReference>
<dbReference type="Proteomes" id="UP000295500">
    <property type="component" value="Unassembled WGS sequence"/>
</dbReference>
<protein>
    <submittedName>
        <fullName evidence="3">Helix-turn-helix protein</fullName>
    </submittedName>
</protein>
<organism evidence="3 4">
    <name type="scientific">Aminicella lysinilytica</name>
    <dbReference type="NCBI Taxonomy" id="433323"/>
    <lineage>
        <taxon>Bacteria</taxon>
        <taxon>Bacillati</taxon>
        <taxon>Bacillota</taxon>
        <taxon>Clostridia</taxon>
        <taxon>Peptostreptococcales</taxon>
        <taxon>Anaerovoracaceae</taxon>
        <taxon>Aminicella</taxon>
    </lineage>
</organism>
<dbReference type="InterPro" id="IPR010982">
    <property type="entry name" value="Lambda_DNA-bd_dom_sf"/>
</dbReference>
<dbReference type="CDD" id="cd00093">
    <property type="entry name" value="HTH_XRE"/>
    <property type="match status" value="1"/>
</dbReference>
<proteinExistence type="predicted"/>
<keyword evidence="4" id="KW-1185">Reference proteome</keyword>
<dbReference type="PROSITE" id="PS50943">
    <property type="entry name" value="HTH_CROC1"/>
    <property type="match status" value="1"/>
</dbReference>
<dbReference type="RefSeq" id="WP_133527592.1">
    <property type="nucleotide sequence ID" value="NZ_SNXO01000003.1"/>
</dbReference>
<dbReference type="GO" id="GO:0005506">
    <property type="term" value="F:iron ion binding"/>
    <property type="evidence" value="ECO:0007669"/>
    <property type="project" value="InterPro"/>
</dbReference>
<dbReference type="SMART" id="SM00530">
    <property type="entry name" value="HTH_XRE"/>
    <property type="match status" value="1"/>
</dbReference>
<dbReference type="SUPFAM" id="SSF49367">
    <property type="entry name" value="Superoxide reductase-like"/>
    <property type="match status" value="1"/>
</dbReference>